<dbReference type="InterPro" id="IPR004927">
    <property type="entry name" value="MerB"/>
</dbReference>
<evidence type="ECO:0000313" key="1">
    <source>
        <dbReference type="EMBL" id="MCF2529214.1"/>
    </source>
</evidence>
<evidence type="ECO:0008006" key="3">
    <source>
        <dbReference type="Google" id="ProtNLM"/>
    </source>
</evidence>
<dbReference type="EMBL" id="JAKFHA010000010">
    <property type="protein sequence ID" value="MCF2529214.1"/>
    <property type="molecule type" value="Genomic_DNA"/>
</dbReference>
<keyword evidence="2" id="KW-1185">Reference proteome</keyword>
<dbReference type="SUPFAM" id="SSF160387">
    <property type="entry name" value="NosL/MerB-like"/>
    <property type="match status" value="1"/>
</dbReference>
<organism evidence="1 2">
    <name type="scientific">Yinghuangia soli</name>
    <dbReference type="NCBI Taxonomy" id="2908204"/>
    <lineage>
        <taxon>Bacteria</taxon>
        <taxon>Bacillati</taxon>
        <taxon>Actinomycetota</taxon>
        <taxon>Actinomycetes</taxon>
        <taxon>Kitasatosporales</taxon>
        <taxon>Streptomycetaceae</taxon>
        <taxon>Yinghuangia</taxon>
    </lineage>
</organism>
<sequence length="223" mass="24355">MTPDSEALRLAVYDSFATTGRAPTPAELALRLAAPEDSVRRGLRALHEQRHVVLDAGDRIVMAHPFSSVPLGFSVMGAHTLWWGGCAWDAFAIPHLVGGEPEVLVATRCPGCGAPLAWVVGRDAPPPGGHVAHFLVPAAHMWDDVVHTCGNQRLFCRRRCVDAWLKATGGTPGYVMDLPTLWQLARGWYAGRLDPDYRRREPAEAAAYFREAGLEGPFWGLPE</sequence>
<comment type="caution">
    <text evidence="1">The sequence shown here is derived from an EMBL/GenBank/DDBJ whole genome shotgun (WGS) entry which is preliminary data.</text>
</comment>
<proteinExistence type="predicted"/>
<reference evidence="1" key="1">
    <citation type="submission" date="2022-01" db="EMBL/GenBank/DDBJ databases">
        <title>Genome-Based Taxonomic Classification of the Phylum Actinobacteria.</title>
        <authorList>
            <person name="Gao Y."/>
        </authorList>
    </citation>
    <scope>NUCLEOTIDE SEQUENCE</scope>
    <source>
        <strain evidence="1">KLBMP 8922</strain>
    </source>
</reference>
<dbReference type="InterPro" id="IPR053717">
    <property type="entry name" value="MerB_lyase_sf"/>
</dbReference>
<dbReference type="RefSeq" id="WP_235053416.1">
    <property type="nucleotide sequence ID" value="NZ_JAKFHA010000010.1"/>
</dbReference>
<dbReference type="Gene3D" id="3.30.450.410">
    <property type="match status" value="1"/>
</dbReference>
<dbReference type="AlphaFoldDB" id="A0AA41U4P0"/>
<dbReference type="Pfam" id="PF03243">
    <property type="entry name" value="MerB"/>
    <property type="match status" value="1"/>
</dbReference>
<dbReference type="Proteomes" id="UP001165378">
    <property type="component" value="Unassembled WGS sequence"/>
</dbReference>
<gene>
    <name evidence="1" type="ORF">LZ495_18620</name>
</gene>
<accession>A0AA41U4P0</accession>
<dbReference type="GO" id="GO:0018836">
    <property type="term" value="F:alkylmercury lyase activity"/>
    <property type="evidence" value="ECO:0007669"/>
    <property type="project" value="InterPro"/>
</dbReference>
<evidence type="ECO:0000313" key="2">
    <source>
        <dbReference type="Proteomes" id="UP001165378"/>
    </source>
</evidence>
<protein>
    <recommendedName>
        <fullName evidence="3">Alkylmercury lyase</fullName>
    </recommendedName>
</protein>
<name>A0AA41U4P0_9ACTN</name>